<comment type="caution">
    <text evidence="1">The sequence shown here is derived from an EMBL/GenBank/DDBJ whole genome shotgun (WGS) entry which is preliminary data.</text>
</comment>
<dbReference type="Proteomes" id="UP000789570">
    <property type="component" value="Unassembled WGS sequence"/>
</dbReference>
<accession>A0A9N9I037</accession>
<evidence type="ECO:0000313" key="1">
    <source>
        <dbReference type="EMBL" id="CAG8713490.1"/>
    </source>
</evidence>
<organism evidence="1 2">
    <name type="scientific">Funneliformis caledonium</name>
    <dbReference type="NCBI Taxonomy" id="1117310"/>
    <lineage>
        <taxon>Eukaryota</taxon>
        <taxon>Fungi</taxon>
        <taxon>Fungi incertae sedis</taxon>
        <taxon>Mucoromycota</taxon>
        <taxon>Glomeromycotina</taxon>
        <taxon>Glomeromycetes</taxon>
        <taxon>Glomerales</taxon>
        <taxon>Glomeraceae</taxon>
        <taxon>Funneliformis</taxon>
    </lineage>
</organism>
<dbReference type="OrthoDB" id="2446007at2759"/>
<sequence>LREGGVEKYVGEKGILEKGEEELKREKKVWEDEIVGWSKKLREVEGKGLYYQEPDLLLKTSGALWEFQTPTGFKEIFQNELFDHYKYWRNEQIDKTYIPLYFLLSGAGTGKSHTATELPRLSKKYAEDIDDADLKKALEKPFVFNISFENGTPLNLKEEKAPTQAIALRMLHQLLGKTTAWDIIMRRYIASPSDVLNLISMHHKISRQDMTIFLIIDGLQTALKDGEDSHNKTTITSPVEKFLSFSHQKRIFLPTAHLTAPYKREHGVLMQVFPSHPIIEMLINDMGGHGRALETLQDVLVHYKNLDIVNFTDLINDIRTKLQDRYSEWIVAGSQILMPVLRIILSHQVVDSTIPFPGTDGLKVDDVTQFGLIWFQKTIGLQGFLTCAYVWLWIMAHTSGDPILKNWRFTYYEEQQGKGDVTVPPGAQYWQHLEHYVAQIRVLKSMVYENGEVISMSKLHFGAYLNGDVKICNMPLILERAIKQTPSAIVDSNRSCFTEIHQCKLVKSDVNDNMFKNELIDKDVWDIYFGPFSERALRYAINFPPIANRATFSELTGINGIGKIRANIIIQNLPYNNLDDCYQKTNIPINLLQNLNF</sequence>
<feature type="non-terminal residue" evidence="1">
    <location>
        <position position="1"/>
    </location>
</feature>
<proteinExistence type="predicted"/>
<reference evidence="1" key="1">
    <citation type="submission" date="2021-06" db="EMBL/GenBank/DDBJ databases">
        <authorList>
            <person name="Kallberg Y."/>
            <person name="Tangrot J."/>
            <person name="Rosling A."/>
        </authorList>
    </citation>
    <scope>NUCLEOTIDE SEQUENCE</scope>
    <source>
        <strain evidence="1">UK204</strain>
    </source>
</reference>
<evidence type="ECO:0000313" key="2">
    <source>
        <dbReference type="Proteomes" id="UP000789570"/>
    </source>
</evidence>
<keyword evidence="2" id="KW-1185">Reference proteome</keyword>
<gene>
    <name evidence="1" type="ORF">FCALED_LOCUS14046</name>
</gene>
<dbReference type="AlphaFoldDB" id="A0A9N9I037"/>
<dbReference type="SUPFAM" id="SSF81585">
    <property type="entry name" value="PsbU/PolX domain-like"/>
    <property type="match status" value="1"/>
</dbReference>
<protein>
    <submittedName>
        <fullName evidence="1">11753_t:CDS:1</fullName>
    </submittedName>
</protein>
<name>A0A9N9I037_9GLOM</name>
<dbReference type="EMBL" id="CAJVPQ010009211">
    <property type="protein sequence ID" value="CAG8713490.1"/>
    <property type="molecule type" value="Genomic_DNA"/>
</dbReference>